<protein>
    <recommendedName>
        <fullName evidence="5">ABC-2 type transport system permease protein</fullName>
    </recommendedName>
</protein>
<evidence type="ECO:0008006" key="5">
    <source>
        <dbReference type="Google" id="ProtNLM"/>
    </source>
</evidence>
<dbReference type="Pfam" id="PF12679">
    <property type="entry name" value="ABC2_membrane_2"/>
    <property type="match status" value="1"/>
</dbReference>
<comment type="caution">
    <text evidence="3">The sequence shown here is derived from an EMBL/GenBank/DDBJ whole genome shotgun (WGS) entry which is preliminary data.</text>
</comment>
<dbReference type="EMBL" id="BAABDC010000002">
    <property type="protein sequence ID" value="GAA3703473.1"/>
    <property type="molecule type" value="Genomic_DNA"/>
</dbReference>
<keyword evidence="2" id="KW-0472">Membrane</keyword>
<gene>
    <name evidence="3" type="ORF">GCM10022399_20110</name>
</gene>
<feature type="region of interest" description="Disordered" evidence="1">
    <location>
        <begin position="1"/>
        <end position="20"/>
    </location>
</feature>
<feature type="transmembrane region" description="Helical" evidence="2">
    <location>
        <begin position="227"/>
        <end position="252"/>
    </location>
</feature>
<dbReference type="RefSeq" id="WP_344945181.1">
    <property type="nucleotide sequence ID" value="NZ_BAABDC010000002.1"/>
</dbReference>
<feature type="transmembrane region" description="Helical" evidence="2">
    <location>
        <begin position="39"/>
        <end position="59"/>
    </location>
</feature>
<sequence length="349" mass="37441">MSETLVSPDSRPRTERRPRGTSFAGLVGVELRRLWWRRLTRVAVVAVVLFIGASVYNAYSESSPERVAQHLADFRTMQQEAPRMAEECRKQQAIERDRSGDQTLDFGCDAQSQTPTLEQMGVVLPVADTITEDITKVGALVLAFVALLVGAGFVGAEFTSGSMGQWLTFQPRRLRVASSKLAAAAVGGTGVAVLGVVLANLGARMIAVVNRPGSDLQLPVPPALADPLWVLGLRTVALALGAGVVGAALGLLLRHTAAVIGVVLGFAVVVEGIVVQAFLQGRLQQWSVLKNIEAFIDKGTTYFAETCTATECQQGQQTLTYTHGWVYLLCVLVLVVLAGLVAFRRRDVT</sequence>
<evidence type="ECO:0000256" key="1">
    <source>
        <dbReference type="SAM" id="MobiDB-lite"/>
    </source>
</evidence>
<evidence type="ECO:0000313" key="4">
    <source>
        <dbReference type="Proteomes" id="UP001501468"/>
    </source>
</evidence>
<reference evidence="4" key="1">
    <citation type="journal article" date="2019" name="Int. J. Syst. Evol. Microbiol.">
        <title>The Global Catalogue of Microorganisms (GCM) 10K type strain sequencing project: providing services to taxonomists for standard genome sequencing and annotation.</title>
        <authorList>
            <consortium name="The Broad Institute Genomics Platform"/>
            <consortium name="The Broad Institute Genome Sequencing Center for Infectious Disease"/>
            <person name="Wu L."/>
            <person name="Ma J."/>
        </authorList>
    </citation>
    <scope>NUCLEOTIDE SEQUENCE [LARGE SCALE GENOMIC DNA]</scope>
    <source>
        <strain evidence="4">JCM 17125</strain>
    </source>
</reference>
<evidence type="ECO:0000313" key="3">
    <source>
        <dbReference type="EMBL" id="GAA3703473.1"/>
    </source>
</evidence>
<keyword evidence="4" id="KW-1185">Reference proteome</keyword>
<feature type="transmembrane region" description="Helical" evidence="2">
    <location>
        <begin position="181"/>
        <end position="207"/>
    </location>
</feature>
<accession>A0ABP7DBX3</accession>
<organism evidence="3 4">
    <name type="scientific">Terrabacter ginsenosidimutans</name>
    <dbReference type="NCBI Taxonomy" id="490575"/>
    <lineage>
        <taxon>Bacteria</taxon>
        <taxon>Bacillati</taxon>
        <taxon>Actinomycetota</taxon>
        <taxon>Actinomycetes</taxon>
        <taxon>Micrococcales</taxon>
        <taxon>Intrasporangiaceae</taxon>
        <taxon>Terrabacter</taxon>
    </lineage>
</organism>
<feature type="transmembrane region" description="Helical" evidence="2">
    <location>
        <begin position="325"/>
        <end position="343"/>
    </location>
</feature>
<dbReference type="Proteomes" id="UP001501468">
    <property type="component" value="Unassembled WGS sequence"/>
</dbReference>
<keyword evidence="2" id="KW-0812">Transmembrane</keyword>
<proteinExistence type="predicted"/>
<feature type="transmembrane region" description="Helical" evidence="2">
    <location>
        <begin position="259"/>
        <end position="279"/>
    </location>
</feature>
<evidence type="ECO:0000256" key="2">
    <source>
        <dbReference type="SAM" id="Phobius"/>
    </source>
</evidence>
<feature type="transmembrane region" description="Helical" evidence="2">
    <location>
        <begin position="137"/>
        <end position="160"/>
    </location>
</feature>
<name>A0ABP7DBX3_9MICO</name>
<keyword evidence="2" id="KW-1133">Transmembrane helix</keyword>